<accession>A0AAE2YM11</accession>
<reference evidence="4" key="1">
    <citation type="journal article" date="2021" name="Genome Biol. Evol.">
        <title>Continental-Scale Gene Flow Prevents Allopatric Divergence of Pelagic Freshwater Bacteria.</title>
        <authorList>
            <person name="Hoetzinger M."/>
            <person name="Pitt A."/>
            <person name="Huemer A."/>
            <person name="Hahn M.W."/>
        </authorList>
    </citation>
    <scope>NUCLEOTIDE SEQUENCE</scope>
    <source>
        <strain evidence="4">AP-YLGG-20-G6</strain>
    </source>
</reference>
<sequence>MPKTTSTLSTSPSVLLIGGAGFIGSNLASLLAQNGKAVQVLGRSAPTQALLPNVQYIQGDFNDETLLEALIQGNDEIVHLAYATVPNTSFNDPLLDLNHNLPPALRLMQLCAKYQKRLVLLSSGGTVYGPSQAAMISENHPTHPISPYGVTKLTIEHYAYLFSMSHGLDYLCLRPGNPYGPGQLPFRGQGFIATAIALIEQGKTVPVFGAAGTIRDYLEVSDLTKGILAAINHGQAGQTYNIGSGTGRSNVDILNTLAPIVAKSGYEVKIEQLPARPFDVAVNVLDSSKLNKISGWQPHISFQDGLESLVNSLLLGKSSKS</sequence>
<dbReference type="AlphaFoldDB" id="A0AAE2YM11"/>
<evidence type="ECO:0000313" key="4">
    <source>
        <dbReference type="EMBL" id="MBT8591827.1"/>
    </source>
</evidence>
<dbReference type="InterPro" id="IPR036291">
    <property type="entry name" value="NAD(P)-bd_dom_sf"/>
</dbReference>
<evidence type="ECO:0000256" key="2">
    <source>
        <dbReference type="ARBA" id="ARBA00007637"/>
    </source>
</evidence>
<evidence type="ECO:0000256" key="1">
    <source>
        <dbReference type="ARBA" id="ARBA00005125"/>
    </source>
</evidence>
<proteinExistence type="inferred from homology"/>
<evidence type="ECO:0000313" key="5">
    <source>
        <dbReference type="Proteomes" id="UP000762271"/>
    </source>
</evidence>
<dbReference type="Gene3D" id="3.90.25.10">
    <property type="entry name" value="UDP-galactose 4-epimerase, domain 1"/>
    <property type="match status" value="1"/>
</dbReference>
<dbReference type="Proteomes" id="UP000762271">
    <property type="component" value="Unassembled WGS sequence"/>
</dbReference>
<comment type="pathway">
    <text evidence="1">Bacterial outer membrane biogenesis; LPS O-antigen biosynthesis.</text>
</comment>
<dbReference type="EMBL" id="JAANGI010000001">
    <property type="protein sequence ID" value="MBT8591827.1"/>
    <property type="molecule type" value="Genomic_DNA"/>
</dbReference>
<name>A0AAE2YM11_9BURK</name>
<dbReference type="Pfam" id="PF01370">
    <property type="entry name" value="Epimerase"/>
    <property type="match status" value="1"/>
</dbReference>
<protein>
    <submittedName>
        <fullName evidence="4">NAD-dependent epimerase/dehydratase family protein</fullName>
    </submittedName>
</protein>
<dbReference type="InterPro" id="IPR001509">
    <property type="entry name" value="Epimerase_deHydtase"/>
</dbReference>
<comment type="caution">
    <text evidence="4">The sequence shown here is derived from an EMBL/GenBank/DDBJ whole genome shotgun (WGS) entry which is preliminary data.</text>
</comment>
<dbReference type="PANTHER" id="PTHR43000">
    <property type="entry name" value="DTDP-D-GLUCOSE 4,6-DEHYDRATASE-RELATED"/>
    <property type="match status" value="1"/>
</dbReference>
<dbReference type="Gene3D" id="3.40.50.720">
    <property type="entry name" value="NAD(P)-binding Rossmann-like Domain"/>
    <property type="match status" value="1"/>
</dbReference>
<dbReference type="SUPFAM" id="SSF51735">
    <property type="entry name" value="NAD(P)-binding Rossmann-fold domains"/>
    <property type="match status" value="1"/>
</dbReference>
<organism evidence="4 5">
    <name type="scientific">Polynucleobacter paneuropaeus</name>
    <dbReference type="NCBI Taxonomy" id="2527775"/>
    <lineage>
        <taxon>Bacteria</taxon>
        <taxon>Pseudomonadati</taxon>
        <taxon>Pseudomonadota</taxon>
        <taxon>Betaproteobacteria</taxon>
        <taxon>Burkholderiales</taxon>
        <taxon>Burkholderiaceae</taxon>
        <taxon>Polynucleobacter</taxon>
    </lineage>
</organism>
<feature type="domain" description="NAD-dependent epimerase/dehydratase" evidence="3">
    <location>
        <begin position="14"/>
        <end position="243"/>
    </location>
</feature>
<gene>
    <name evidence="4" type="ORF">G6693_07810</name>
</gene>
<comment type="similarity">
    <text evidence="2">Belongs to the NAD(P)-dependent epimerase/dehydratase family.</text>
</comment>
<evidence type="ECO:0000259" key="3">
    <source>
        <dbReference type="Pfam" id="PF01370"/>
    </source>
</evidence>